<protein>
    <submittedName>
        <fullName evidence="1">Uncharacterized protein</fullName>
    </submittedName>
</protein>
<reference evidence="1 2" key="1">
    <citation type="journal article" date="2015" name="Sci. Rep.">
        <title>Genome of the facultative scuticociliatosis pathogen Pseudocohnilembus persalinus provides insight into its virulence through horizontal gene transfer.</title>
        <authorList>
            <person name="Xiong J."/>
            <person name="Wang G."/>
            <person name="Cheng J."/>
            <person name="Tian M."/>
            <person name="Pan X."/>
            <person name="Warren A."/>
            <person name="Jiang C."/>
            <person name="Yuan D."/>
            <person name="Miao W."/>
        </authorList>
    </citation>
    <scope>NUCLEOTIDE SEQUENCE [LARGE SCALE GENOMIC DNA]</scope>
    <source>
        <strain evidence="1">36N120E</strain>
    </source>
</reference>
<comment type="caution">
    <text evidence="1">The sequence shown here is derived from an EMBL/GenBank/DDBJ whole genome shotgun (WGS) entry which is preliminary data.</text>
</comment>
<sequence length="117" mass="14060">MTLREILQNDVHLQHRSADFKWINRQEQFQHLDSVQLFKKHKVCESCFKLHTEIQKLIELENQFVLKLGIDVDPYQKYNSLSIVDLQGKKRNVFKSTETNNIHEKRKYGKFQMPESN</sequence>
<proteinExistence type="predicted"/>
<dbReference type="Proteomes" id="UP000054937">
    <property type="component" value="Unassembled WGS sequence"/>
</dbReference>
<dbReference type="EMBL" id="LDAU01000180">
    <property type="protein sequence ID" value="KRX00940.1"/>
    <property type="molecule type" value="Genomic_DNA"/>
</dbReference>
<organism evidence="1 2">
    <name type="scientific">Pseudocohnilembus persalinus</name>
    <name type="common">Ciliate</name>
    <dbReference type="NCBI Taxonomy" id="266149"/>
    <lineage>
        <taxon>Eukaryota</taxon>
        <taxon>Sar</taxon>
        <taxon>Alveolata</taxon>
        <taxon>Ciliophora</taxon>
        <taxon>Intramacronucleata</taxon>
        <taxon>Oligohymenophorea</taxon>
        <taxon>Scuticociliatia</taxon>
        <taxon>Philasterida</taxon>
        <taxon>Pseudocohnilembidae</taxon>
        <taxon>Pseudocohnilembus</taxon>
    </lineage>
</organism>
<dbReference type="InParanoid" id="A0A0V0QFJ1"/>
<dbReference type="AlphaFoldDB" id="A0A0V0QFJ1"/>
<evidence type="ECO:0000313" key="1">
    <source>
        <dbReference type="EMBL" id="KRX00940.1"/>
    </source>
</evidence>
<name>A0A0V0QFJ1_PSEPJ</name>
<dbReference type="OrthoDB" id="65154at2759"/>
<evidence type="ECO:0000313" key="2">
    <source>
        <dbReference type="Proteomes" id="UP000054937"/>
    </source>
</evidence>
<accession>A0A0V0QFJ1</accession>
<gene>
    <name evidence="1" type="ORF">PPERSA_09546</name>
</gene>
<keyword evidence="2" id="KW-1185">Reference proteome</keyword>